<keyword evidence="2" id="KW-0178">Competence</keyword>
<evidence type="ECO:0000313" key="4">
    <source>
        <dbReference type="Proteomes" id="UP001596267"/>
    </source>
</evidence>
<keyword evidence="4" id="KW-1185">Reference proteome</keyword>
<comment type="caution">
    <text evidence="3">The sequence shown here is derived from an EMBL/GenBank/DDBJ whole genome shotgun (WGS) entry which is preliminary data.</text>
</comment>
<dbReference type="Pfam" id="PF15980">
    <property type="entry name" value="ComGF"/>
    <property type="match status" value="1"/>
</dbReference>
<name>A0ABW1WHD2_9BACL</name>
<proteinExistence type="predicted"/>
<evidence type="ECO:0000256" key="2">
    <source>
        <dbReference type="ARBA" id="ARBA00023287"/>
    </source>
</evidence>
<dbReference type="NCBIfam" id="NF041002">
    <property type="entry name" value="pilin_ComGF"/>
    <property type="match status" value="1"/>
</dbReference>
<evidence type="ECO:0000313" key="3">
    <source>
        <dbReference type="EMBL" id="MFC6387609.1"/>
    </source>
</evidence>
<dbReference type="Pfam" id="PF07963">
    <property type="entry name" value="N_methyl"/>
    <property type="match status" value="1"/>
</dbReference>
<comment type="subcellular location">
    <subcellularLocation>
        <location evidence="1">Cell surface</location>
    </subcellularLocation>
</comment>
<reference evidence="4" key="1">
    <citation type="journal article" date="2019" name="Int. J. Syst. Evol. Microbiol.">
        <title>The Global Catalogue of Microorganisms (GCM) 10K type strain sequencing project: providing services to taxonomists for standard genome sequencing and annotation.</title>
        <authorList>
            <consortium name="The Broad Institute Genomics Platform"/>
            <consortium name="The Broad Institute Genome Sequencing Center for Infectious Disease"/>
            <person name="Wu L."/>
            <person name="Ma J."/>
        </authorList>
    </citation>
    <scope>NUCLEOTIDE SEQUENCE [LARGE SCALE GENOMIC DNA]</scope>
    <source>
        <strain evidence="4">CCUG 42001</strain>
    </source>
</reference>
<protein>
    <submittedName>
        <fullName evidence="3">Competence type IV pilus minor pilin ComGF</fullName>
    </submittedName>
</protein>
<dbReference type="Proteomes" id="UP001596267">
    <property type="component" value="Unassembled WGS sequence"/>
</dbReference>
<dbReference type="InterPro" id="IPR012902">
    <property type="entry name" value="N_methyl_site"/>
</dbReference>
<accession>A0ABW1WHD2</accession>
<sequence length="151" mass="16942">MKNQSGFTLLSMMLALSILLIILSLAVAITQFMVNSFTASLITQKETQLFFAQTTTELHLSQAVRSSEDQHTLYLNKGSDTISYQFVSSGRIIRQVNAQGYEIVLQSVKAAEFISDGSLLSIHVTDQANRSYYWDDYLYVKEDGEHSSISK</sequence>
<gene>
    <name evidence="3" type="primary">comGF</name>
    <name evidence="3" type="ORF">ACFP7A_13520</name>
</gene>
<dbReference type="RefSeq" id="WP_253076826.1">
    <property type="nucleotide sequence ID" value="NZ_JAMXWN010000012.1"/>
</dbReference>
<dbReference type="EMBL" id="JBHSTQ010000019">
    <property type="protein sequence ID" value="MFC6387609.1"/>
    <property type="molecule type" value="Genomic_DNA"/>
</dbReference>
<evidence type="ECO:0000256" key="1">
    <source>
        <dbReference type="ARBA" id="ARBA00004241"/>
    </source>
</evidence>
<dbReference type="InterPro" id="IPR016977">
    <property type="entry name" value="ComGF"/>
</dbReference>
<organism evidence="3 4">
    <name type="scientific">Sporolactobacillus kofuensis</name>
    <dbReference type="NCBI Taxonomy" id="269672"/>
    <lineage>
        <taxon>Bacteria</taxon>
        <taxon>Bacillati</taxon>
        <taxon>Bacillota</taxon>
        <taxon>Bacilli</taxon>
        <taxon>Bacillales</taxon>
        <taxon>Sporolactobacillaceae</taxon>
        <taxon>Sporolactobacillus</taxon>
    </lineage>
</organism>